<evidence type="ECO:0000313" key="3">
    <source>
        <dbReference type="Proteomes" id="UP000252419"/>
    </source>
</evidence>
<evidence type="ECO:0000313" key="2">
    <source>
        <dbReference type="EMBL" id="RCK07718.1"/>
    </source>
</evidence>
<name>A0A367UHN2_9PROT</name>
<proteinExistence type="predicted"/>
<feature type="transmembrane region" description="Helical" evidence="1">
    <location>
        <begin position="6"/>
        <end position="26"/>
    </location>
</feature>
<accession>A0A367UHN2</accession>
<dbReference type="Pfam" id="PF02699">
    <property type="entry name" value="YajC"/>
    <property type="match status" value="1"/>
</dbReference>
<keyword evidence="1" id="KW-0812">Transmembrane</keyword>
<dbReference type="EMBL" id="JPWA01000001">
    <property type="protein sequence ID" value="RCK07718.1"/>
    <property type="molecule type" value="Genomic_DNA"/>
</dbReference>
<dbReference type="RefSeq" id="WP_114120242.1">
    <property type="nucleotide sequence ID" value="NZ_JPWA01000001.1"/>
</dbReference>
<keyword evidence="3" id="KW-1185">Reference proteome</keyword>
<keyword evidence="1" id="KW-1133">Transmembrane helix</keyword>
<organism evidence="2 3">
    <name type="scientific">Thalassospira xianhensis MCCC 1A02616</name>
    <dbReference type="NCBI Taxonomy" id="1177929"/>
    <lineage>
        <taxon>Bacteria</taxon>
        <taxon>Pseudomonadati</taxon>
        <taxon>Pseudomonadota</taxon>
        <taxon>Alphaproteobacteria</taxon>
        <taxon>Rhodospirillales</taxon>
        <taxon>Thalassospiraceae</taxon>
        <taxon>Thalassospira</taxon>
    </lineage>
</organism>
<gene>
    <name evidence="2" type="ORF">TH5_01220</name>
</gene>
<protein>
    <submittedName>
        <fullName evidence="2">Uncharacterized protein</fullName>
    </submittedName>
</protein>
<dbReference type="Proteomes" id="UP000252419">
    <property type="component" value="Unassembled WGS sequence"/>
</dbReference>
<reference evidence="2 3" key="1">
    <citation type="submission" date="2014-07" db="EMBL/GenBank/DDBJ databases">
        <title>Draft genome sequence of Thalassospira xianhensis P-4 (MCCC 1A02616).</title>
        <authorList>
            <person name="Lai Q."/>
            <person name="Shao Z."/>
        </authorList>
    </citation>
    <scope>NUCLEOTIDE SEQUENCE [LARGE SCALE GENOMIC DNA]</scope>
    <source>
        <strain evidence="2 3">MCCC 1A02616</strain>
    </source>
</reference>
<sequence>MFDFLLSAAPVTLVFVVFLIVVILPPRRAAARLRKRVLALHGGDRVLLKDGLLGTVITRNREALNIKIDDGPCLSVQVSAVEKVVSGSGSVA</sequence>
<dbReference type="InterPro" id="IPR003849">
    <property type="entry name" value="Preprotein_translocase_YajC"/>
</dbReference>
<comment type="caution">
    <text evidence="2">The sequence shown here is derived from an EMBL/GenBank/DDBJ whole genome shotgun (WGS) entry which is preliminary data.</text>
</comment>
<dbReference type="SMART" id="SM01323">
    <property type="entry name" value="YajC"/>
    <property type="match status" value="1"/>
</dbReference>
<keyword evidence="1" id="KW-0472">Membrane</keyword>
<dbReference type="AlphaFoldDB" id="A0A367UHN2"/>
<evidence type="ECO:0000256" key="1">
    <source>
        <dbReference type="SAM" id="Phobius"/>
    </source>
</evidence>